<dbReference type="Proteomes" id="UP000007995">
    <property type="component" value="Unassembled WGS sequence"/>
</dbReference>
<evidence type="ECO:0000313" key="2">
    <source>
        <dbReference type="EMBL" id="EKJ90136.1"/>
    </source>
</evidence>
<dbReference type="EMBL" id="AGXW01000011">
    <property type="protein sequence ID" value="EKJ90136.1"/>
    <property type="molecule type" value="Genomic_DNA"/>
</dbReference>
<evidence type="ECO:0008006" key="4">
    <source>
        <dbReference type="Google" id="ProtNLM"/>
    </source>
</evidence>
<accession>K5CK47</accession>
<feature type="signal peptide" evidence="1">
    <location>
        <begin position="1"/>
        <end position="20"/>
    </location>
</feature>
<dbReference type="HOGENOM" id="CLU_962633_0_0_10"/>
<dbReference type="AlphaFoldDB" id="K5CK47"/>
<name>K5CK47_9BACE</name>
<dbReference type="OrthoDB" id="1044717at2"/>
<proteinExistence type="predicted"/>
<comment type="caution">
    <text evidence="2">The sequence shown here is derived from an EMBL/GenBank/DDBJ whole genome shotgun (WGS) entry which is preliminary data.</text>
</comment>
<sequence>MVRCFLFFLFLLLFSRKAFSQREMTVKEEYIYYAPRNISPEEAERIAIERAKINAIANAFGTIVSQNNSTFIASGNGKSQVEFFSLGGSEVKGEWIETIGIPRCITSFEKGMLVVKAIVEGRIREIISAPLDFKAKVLCNGTEDKFEQDEFKDGDDLYLSFQSPVDGYLAVYLLDNNRRAYCLLPYRNNTEGRVCVKCNIAYVFFSSKHVPAVEASLVDEYTLTCDRSNGELNQIFIIFSPNLFTKALDNDTDSLLPRELDYEDFQKWLVNCRKRDKEMRVETKYITIKNNNGE</sequence>
<evidence type="ECO:0000256" key="1">
    <source>
        <dbReference type="SAM" id="SignalP"/>
    </source>
</evidence>
<evidence type="ECO:0000313" key="3">
    <source>
        <dbReference type="Proteomes" id="UP000007995"/>
    </source>
</evidence>
<organism evidence="2 3">
    <name type="scientific">Bacteroides finegoldii CL09T03C10</name>
    <dbReference type="NCBI Taxonomy" id="997888"/>
    <lineage>
        <taxon>Bacteria</taxon>
        <taxon>Pseudomonadati</taxon>
        <taxon>Bacteroidota</taxon>
        <taxon>Bacteroidia</taxon>
        <taxon>Bacteroidales</taxon>
        <taxon>Bacteroidaceae</taxon>
        <taxon>Bacteroides</taxon>
    </lineage>
</organism>
<gene>
    <name evidence="2" type="ORF">HMPREF1057_02776</name>
</gene>
<reference evidence="2 3" key="1">
    <citation type="submission" date="2012-02" db="EMBL/GenBank/DDBJ databases">
        <title>The Genome Sequence of Bacteroides finegoldii CL09T03C10.</title>
        <authorList>
            <consortium name="The Broad Institute Genome Sequencing Platform"/>
            <person name="Earl A."/>
            <person name="Ward D."/>
            <person name="Feldgarden M."/>
            <person name="Gevers D."/>
            <person name="Zitomersky N.L."/>
            <person name="Coyne M.J."/>
            <person name="Comstock L.E."/>
            <person name="Young S.K."/>
            <person name="Zeng Q."/>
            <person name="Gargeya S."/>
            <person name="Fitzgerald M."/>
            <person name="Haas B."/>
            <person name="Abouelleil A."/>
            <person name="Alvarado L."/>
            <person name="Arachchi H.M."/>
            <person name="Berlin A."/>
            <person name="Chapman S.B."/>
            <person name="Gearin G."/>
            <person name="Goldberg J."/>
            <person name="Griggs A."/>
            <person name="Gujja S."/>
            <person name="Hansen M."/>
            <person name="Heiman D."/>
            <person name="Howarth C."/>
            <person name="Larimer J."/>
            <person name="Lui A."/>
            <person name="MacDonald P.J.P."/>
            <person name="McCowen C."/>
            <person name="Montmayeur A."/>
            <person name="Murphy C."/>
            <person name="Neiman D."/>
            <person name="Pearson M."/>
            <person name="Priest M."/>
            <person name="Roberts A."/>
            <person name="Saif S."/>
            <person name="Shea T."/>
            <person name="Sisk P."/>
            <person name="Stolte C."/>
            <person name="Sykes S."/>
            <person name="Wortman J."/>
            <person name="Nusbaum C."/>
            <person name="Birren B."/>
        </authorList>
    </citation>
    <scope>NUCLEOTIDE SEQUENCE [LARGE SCALE GENOMIC DNA]</scope>
    <source>
        <strain evidence="2 3">CL09T03C10</strain>
    </source>
</reference>
<feature type="chain" id="PRO_5003882318" description="DUF4384 domain-containing protein" evidence="1">
    <location>
        <begin position="21"/>
        <end position="294"/>
    </location>
</feature>
<protein>
    <recommendedName>
        <fullName evidence="4">DUF4384 domain-containing protein</fullName>
    </recommendedName>
</protein>
<keyword evidence="1" id="KW-0732">Signal</keyword>